<evidence type="ECO:0000313" key="2">
    <source>
        <dbReference type="Proteomes" id="UP000297245"/>
    </source>
</evidence>
<accession>A0A4S8M226</accession>
<dbReference type="Proteomes" id="UP000297245">
    <property type="component" value="Unassembled WGS sequence"/>
</dbReference>
<name>A0A4S8M226_DENBC</name>
<reference evidence="1 2" key="1">
    <citation type="journal article" date="2019" name="Nat. Ecol. Evol.">
        <title>Megaphylogeny resolves global patterns of mushroom evolution.</title>
        <authorList>
            <person name="Varga T."/>
            <person name="Krizsan K."/>
            <person name="Foldi C."/>
            <person name="Dima B."/>
            <person name="Sanchez-Garcia M."/>
            <person name="Sanchez-Ramirez S."/>
            <person name="Szollosi G.J."/>
            <person name="Szarkandi J.G."/>
            <person name="Papp V."/>
            <person name="Albert L."/>
            <person name="Andreopoulos W."/>
            <person name="Angelini C."/>
            <person name="Antonin V."/>
            <person name="Barry K.W."/>
            <person name="Bougher N.L."/>
            <person name="Buchanan P."/>
            <person name="Buyck B."/>
            <person name="Bense V."/>
            <person name="Catcheside P."/>
            <person name="Chovatia M."/>
            <person name="Cooper J."/>
            <person name="Damon W."/>
            <person name="Desjardin D."/>
            <person name="Finy P."/>
            <person name="Geml J."/>
            <person name="Haridas S."/>
            <person name="Hughes K."/>
            <person name="Justo A."/>
            <person name="Karasinski D."/>
            <person name="Kautmanova I."/>
            <person name="Kiss B."/>
            <person name="Kocsube S."/>
            <person name="Kotiranta H."/>
            <person name="LaButti K.M."/>
            <person name="Lechner B.E."/>
            <person name="Liimatainen K."/>
            <person name="Lipzen A."/>
            <person name="Lukacs Z."/>
            <person name="Mihaltcheva S."/>
            <person name="Morgado L.N."/>
            <person name="Niskanen T."/>
            <person name="Noordeloos M.E."/>
            <person name="Ohm R.A."/>
            <person name="Ortiz-Santana B."/>
            <person name="Ovrebo C."/>
            <person name="Racz N."/>
            <person name="Riley R."/>
            <person name="Savchenko A."/>
            <person name="Shiryaev A."/>
            <person name="Soop K."/>
            <person name="Spirin V."/>
            <person name="Szebenyi C."/>
            <person name="Tomsovsky M."/>
            <person name="Tulloss R.E."/>
            <person name="Uehling J."/>
            <person name="Grigoriev I.V."/>
            <person name="Vagvolgyi C."/>
            <person name="Papp T."/>
            <person name="Martin F.M."/>
            <person name="Miettinen O."/>
            <person name="Hibbett D.S."/>
            <person name="Nagy L.G."/>
        </authorList>
    </citation>
    <scope>NUCLEOTIDE SEQUENCE [LARGE SCALE GENOMIC DNA]</scope>
    <source>
        <strain evidence="1 2">CBS 962.96</strain>
    </source>
</reference>
<evidence type="ECO:0000313" key="1">
    <source>
        <dbReference type="EMBL" id="THU96139.1"/>
    </source>
</evidence>
<dbReference type="AlphaFoldDB" id="A0A4S8M226"/>
<protein>
    <submittedName>
        <fullName evidence="1">Uncharacterized protein</fullName>
    </submittedName>
</protein>
<proteinExistence type="predicted"/>
<sequence>MAPRPPRFLEDQYDAYPDNQELKTVYFQAEGLSYTGGDRHVLLWWYNDFQPGSAPVIQIVQLTGQGGNYQYYAPVANTRDLQTLMKRHLQVELGMYSRADRDKILTLADSVVFSKSSVTNGCRVWTRDLLSAMVSSGLLDLSIFRQIVEQVPLPERVAEQ</sequence>
<keyword evidence="2" id="KW-1185">Reference proteome</keyword>
<dbReference type="EMBL" id="ML179183">
    <property type="protein sequence ID" value="THU96139.1"/>
    <property type="molecule type" value="Genomic_DNA"/>
</dbReference>
<organism evidence="1 2">
    <name type="scientific">Dendrothele bispora (strain CBS 962.96)</name>
    <dbReference type="NCBI Taxonomy" id="1314807"/>
    <lineage>
        <taxon>Eukaryota</taxon>
        <taxon>Fungi</taxon>
        <taxon>Dikarya</taxon>
        <taxon>Basidiomycota</taxon>
        <taxon>Agaricomycotina</taxon>
        <taxon>Agaricomycetes</taxon>
        <taxon>Agaricomycetidae</taxon>
        <taxon>Agaricales</taxon>
        <taxon>Agaricales incertae sedis</taxon>
        <taxon>Dendrothele</taxon>
    </lineage>
</organism>
<gene>
    <name evidence="1" type="ORF">K435DRAFT_755135</name>
</gene>
<dbReference type="OrthoDB" id="3235294at2759"/>